<dbReference type="STRING" id="264251.FB00_05725"/>
<name>A0A0H2L6F5_9MICO</name>
<gene>
    <name evidence="2" type="ORF">FB00_05725</name>
</gene>
<dbReference type="AlphaFoldDB" id="A0A0H2L6F5"/>
<organism evidence="2 3">
    <name type="scientific">Cellulosimicrobium funkei</name>
    <dbReference type="NCBI Taxonomy" id="264251"/>
    <lineage>
        <taxon>Bacteria</taxon>
        <taxon>Bacillati</taxon>
        <taxon>Actinomycetota</taxon>
        <taxon>Actinomycetes</taxon>
        <taxon>Micrococcales</taxon>
        <taxon>Promicromonosporaceae</taxon>
        <taxon>Cellulosimicrobium</taxon>
    </lineage>
</organism>
<dbReference type="RefSeq" id="WP_047231860.1">
    <property type="nucleotide sequence ID" value="NZ_JNBQ01000003.1"/>
</dbReference>
<dbReference type="Proteomes" id="UP000035265">
    <property type="component" value="Unassembled WGS sequence"/>
</dbReference>
<dbReference type="EMBL" id="JNBQ01000003">
    <property type="protein sequence ID" value="KLN35787.1"/>
    <property type="molecule type" value="Genomic_DNA"/>
</dbReference>
<feature type="transmembrane region" description="Helical" evidence="1">
    <location>
        <begin position="24"/>
        <end position="43"/>
    </location>
</feature>
<accession>A0A0H2L6F5</accession>
<comment type="caution">
    <text evidence="2">The sequence shown here is derived from an EMBL/GenBank/DDBJ whole genome shotgun (WGS) entry which is preliminary data.</text>
</comment>
<sequence length="62" mass="6557">MFASLAAGSGGTIGVTGIGNGMSQWFLIFGALIIAAILVGSIYELGKAVHDRHVHQRRPVHR</sequence>
<reference evidence="2 3" key="1">
    <citation type="submission" date="2014-05" db="EMBL/GenBank/DDBJ databases">
        <title>Cellulosimicrobium funkei U11 genome.</title>
        <authorList>
            <person name="Hu C."/>
            <person name="Gong Y."/>
            <person name="Wan W."/>
            <person name="Jiang M."/>
        </authorList>
    </citation>
    <scope>NUCLEOTIDE SEQUENCE [LARGE SCALE GENOMIC DNA]</scope>
    <source>
        <strain evidence="2 3">U11</strain>
    </source>
</reference>
<proteinExistence type="predicted"/>
<evidence type="ECO:0000256" key="1">
    <source>
        <dbReference type="SAM" id="Phobius"/>
    </source>
</evidence>
<keyword evidence="3" id="KW-1185">Reference proteome</keyword>
<protein>
    <submittedName>
        <fullName evidence="2">Uncharacterized protein</fullName>
    </submittedName>
</protein>
<keyword evidence="1" id="KW-0812">Transmembrane</keyword>
<keyword evidence="1" id="KW-1133">Transmembrane helix</keyword>
<evidence type="ECO:0000313" key="3">
    <source>
        <dbReference type="Proteomes" id="UP000035265"/>
    </source>
</evidence>
<evidence type="ECO:0000313" key="2">
    <source>
        <dbReference type="EMBL" id="KLN35787.1"/>
    </source>
</evidence>
<keyword evidence="1" id="KW-0472">Membrane</keyword>